<dbReference type="GO" id="GO:0006635">
    <property type="term" value="P:fatty acid beta-oxidation"/>
    <property type="evidence" value="ECO:0007669"/>
    <property type="project" value="TreeGrafter"/>
</dbReference>
<gene>
    <name evidence="1" type="ordered locus">MexAM1_META2p1060</name>
</gene>
<proteinExistence type="predicted"/>
<geneLocation type="plasmid" evidence="1 2">
    <name>megaplasmid</name>
</geneLocation>
<dbReference type="InterPro" id="IPR001753">
    <property type="entry name" value="Enoyl-CoA_hydra/iso"/>
</dbReference>
<dbReference type="EMBL" id="CP001511">
    <property type="protein sequence ID" value="ACS43841.1"/>
    <property type="molecule type" value="Genomic_DNA"/>
</dbReference>
<dbReference type="Proteomes" id="UP000009081">
    <property type="component" value="Plasmid megaplasmid"/>
</dbReference>
<dbReference type="HOGENOM" id="CLU_955203_0_0_5"/>
<dbReference type="RefSeq" id="WP_003606095.1">
    <property type="nucleotide sequence ID" value="NC_012811.1"/>
</dbReference>
<reference evidence="1 2" key="1">
    <citation type="journal article" date="2009" name="PLoS ONE">
        <title>Methylobacterium genome sequences: a reference blueprint to investigate microbial metabolism of C1 compounds from natural and industrial sources.</title>
        <authorList>
            <person name="Vuilleumier S."/>
            <person name="Chistoserdova L."/>
            <person name="Lee M.-C."/>
            <person name="Bringel F."/>
            <person name="Lajus A."/>
            <person name="Zhou Y."/>
            <person name="Gourion B."/>
            <person name="Barbe V."/>
            <person name="Chang J."/>
            <person name="Cruveiller S."/>
            <person name="Dossat C."/>
            <person name="Gillett W."/>
            <person name="Gruffaz C."/>
            <person name="Haugen E."/>
            <person name="Hourcade E."/>
            <person name="Levy R."/>
            <person name="Mangenot S."/>
            <person name="Muller E."/>
            <person name="Nadalig T."/>
            <person name="Pagni M."/>
            <person name="Penny C."/>
            <person name="Peyraud R."/>
            <person name="Robinson D.G."/>
            <person name="Roche D."/>
            <person name="Rouy Z."/>
            <person name="Saenampechek C."/>
            <person name="Salvignol G."/>
            <person name="Vallenet D."/>
            <person name="Wu Z."/>
            <person name="Marx C.J."/>
            <person name="Vorholt J.A."/>
            <person name="Olson M.V."/>
            <person name="Kaul R."/>
            <person name="Weissenbach J."/>
            <person name="Medigue C."/>
            <person name="Lidstrom M.E."/>
        </authorList>
    </citation>
    <scope>NUCLEOTIDE SEQUENCE [LARGE SCALE GENOMIC DNA]</scope>
    <source>
        <strain evidence="2">ATCC 14718 / DSM 1338 / JCM 2805 / NCIMB 9133 / AM1</strain>
    </source>
</reference>
<protein>
    <submittedName>
        <fullName evidence="1">Enoyl-CoA hydratase</fullName>
    </submittedName>
</protein>
<keyword evidence="2" id="KW-1185">Reference proteome</keyword>
<dbReference type="Pfam" id="PF00378">
    <property type="entry name" value="ECH_1"/>
    <property type="match status" value="1"/>
</dbReference>
<dbReference type="KEGG" id="mea:Mex_2p1060"/>
<sequence length="304" mass="32379">MNAHVQTEGTAPLVGAPVDLALPGGPGAARAALAGLREIEVDYEDGIAWSWMRHTGRPAITKPLIADGHAWAKQLGVLAASGDVRFGVLGSRFPGIYNLGGDLKLFAEHIRSRDLDSLVRYGEACVALAKTLRDASAAGLVSVALVQGTAMGGGFEGARFMDLVVAERSAKFGLPEALFNLFPGMGAVSHLVRRVGPRRAREMLLDGADFDAQSMYDAGIVDILAEDGTGQDAIRAYARKYRRRHNALSSICGAVRDAGPSDAELVAIVRFWAESALKIADSDLRMMEKLVQRQERLLGVEAAA</sequence>
<dbReference type="AlphaFoldDB" id="C5B5V9"/>
<dbReference type="OrthoDB" id="9802362at2"/>
<dbReference type="PANTHER" id="PTHR11941">
    <property type="entry name" value="ENOYL-COA HYDRATASE-RELATED"/>
    <property type="match status" value="1"/>
</dbReference>
<dbReference type="SUPFAM" id="SSF52096">
    <property type="entry name" value="ClpP/crotonase"/>
    <property type="match status" value="1"/>
</dbReference>
<name>C5B5V9_METEA</name>
<evidence type="ECO:0000313" key="1">
    <source>
        <dbReference type="EMBL" id="ACS43841.1"/>
    </source>
</evidence>
<evidence type="ECO:0000313" key="2">
    <source>
        <dbReference type="Proteomes" id="UP000009081"/>
    </source>
</evidence>
<dbReference type="NCBIfam" id="NF006452">
    <property type="entry name" value="PRK08788.1"/>
    <property type="match status" value="1"/>
</dbReference>
<dbReference type="CDD" id="cd06558">
    <property type="entry name" value="crotonase-like"/>
    <property type="match status" value="1"/>
</dbReference>
<dbReference type="GO" id="GO:0003824">
    <property type="term" value="F:catalytic activity"/>
    <property type="evidence" value="ECO:0007669"/>
    <property type="project" value="UniProtKB-ARBA"/>
</dbReference>
<dbReference type="InterPro" id="IPR029045">
    <property type="entry name" value="ClpP/crotonase-like_dom_sf"/>
</dbReference>
<accession>C5B5V9</accession>
<dbReference type="Gene3D" id="6.20.390.30">
    <property type="match status" value="1"/>
</dbReference>
<keyword evidence="1" id="KW-0614">Plasmid</keyword>
<dbReference type="PANTHER" id="PTHR11941:SF54">
    <property type="entry name" value="ENOYL-COA HYDRATASE, MITOCHONDRIAL"/>
    <property type="match status" value="1"/>
</dbReference>
<dbReference type="Gene3D" id="3.90.226.10">
    <property type="entry name" value="2-enoyl-CoA Hydratase, Chain A, domain 1"/>
    <property type="match status" value="1"/>
</dbReference>
<organism evidence="1 2">
    <name type="scientific">Methylorubrum extorquens (strain ATCC 14718 / DSM 1338 / JCM 2805 / NCIMB 9133 / AM1)</name>
    <name type="common">Methylobacterium extorquens</name>
    <dbReference type="NCBI Taxonomy" id="272630"/>
    <lineage>
        <taxon>Bacteria</taxon>
        <taxon>Pseudomonadati</taxon>
        <taxon>Pseudomonadota</taxon>
        <taxon>Alphaproteobacteria</taxon>
        <taxon>Hyphomicrobiales</taxon>
        <taxon>Methylobacteriaceae</taxon>
        <taxon>Methylorubrum</taxon>
    </lineage>
</organism>